<protein>
    <submittedName>
        <fullName evidence="1">Uncharacterized protein</fullName>
    </submittedName>
</protein>
<dbReference type="Proteomes" id="UP001444661">
    <property type="component" value="Unassembled WGS sequence"/>
</dbReference>
<evidence type="ECO:0000313" key="2">
    <source>
        <dbReference type="Proteomes" id="UP001444661"/>
    </source>
</evidence>
<sequence>MGLLAYEPPFVVNQLQLYKRSSKTHFIISSAYGHATKRVVVPPPRPPLRRKSLSQTQLLEAVLLLVSAQRVNKTWHHTVAASPGAASRFMFFRAVPAEEEARAAGPC</sequence>
<reference evidence="1 2" key="1">
    <citation type="submission" date="2023-01" db="EMBL/GenBank/DDBJ databases">
        <title>Analysis of 21 Apiospora genomes using comparative genomics revels a genus with tremendous synthesis potential of carbohydrate active enzymes and secondary metabolites.</title>
        <authorList>
            <person name="Sorensen T."/>
        </authorList>
    </citation>
    <scope>NUCLEOTIDE SEQUENCE [LARGE SCALE GENOMIC DNA]</scope>
    <source>
        <strain evidence="1 2">CBS 33761</strain>
    </source>
</reference>
<proteinExistence type="predicted"/>
<gene>
    <name evidence="1" type="ORF">PG993_013566</name>
</gene>
<name>A0ABR1RXZ7_9PEZI</name>
<evidence type="ECO:0000313" key="1">
    <source>
        <dbReference type="EMBL" id="KAK8022799.1"/>
    </source>
</evidence>
<keyword evidence="2" id="KW-1185">Reference proteome</keyword>
<accession>A0ABR1RXZ7</accession>
<organism evidence="1 2">
    <name type="scientific">Apiospora rasikravindrae</name>
    <dbReference type="NCBI Taxonomy" id="990691"/>
    <lineage>
        <taxon>Eukaryota</taxon>
        <taxon>Fungi</taxon>
        <taxon>Dikarya</taxon>
        <taxon>Ascomycota</taxon>
        <taxon>Pezizomycotina</taxon>
        <taxon>Sordariomycetes</taxon>
        <taxon>Xylariomycetidae</taxon>
        <taxon>Amphisphaeriales</taxon>
        <taxon>Apiosporaceae</taxon>
        <taxon>Apiospora</taxon>
    </lineage>
</organism>
<dbReference type="EMBL" id="JAQQWK010000012">
    <property type="protein sequence ID" value="KAK8022799.1"/>
    <property type="molecule type" value="Genomic_DNA"/>
</dbReference>
<comment type="caution">
    <text evidence="1">The sequence shown here is derived from an EMBL/GenBank/DDBJ whole genome shotgun (WGS) entry which is preliminary data.</text>
</comment>